<dbReference type="GO" id="GO:0016020">
    <property type="term" value="C:membrane"/>
    <property type="evidence" value="ECO:0007669"/>
    <property type="project" value="UniProtKB-SubCell"/>
</dbReference>
<keyword evidence="5 6" id="KW-0472">Membrane</keyword>
<dbReference type="InterPro" id="IPR004151">
    <property type="entry name" value="7TM_GPCR_serpentine_rcpt_Sre"/>
</dbReference>
<evidence type="ECO:0000256" key="5">
    <source>
        <dbReference type="ARBA" id="ARBA00023136"/>
    </source>
</evidence>
<evidence type="ECO:0000256" key="1">
    <source>
        <dbReference type="ARBA" id="ARBA00004141"/>
    </source>
</evidence>
<name>A0AA36CIG6_9BILA</name>
<gene>
    <name evidence="7" type="ORF">MSPICULIGERA_LOCUS7165</name>
</gene>
<comment type="subcellular location">
    <subcellularLocation>
        <location evidence="1">Membrane</location>
        <topology evidence="1">Multi-pass membrane protein</topology>
    </subcellularLocation>
</comment>
<feature type="transmembrane region" description="Helical" evidence="6">
    <location>
        <begin position="61"/>
        <end position="82"/>
    </location>
</feature>
<feature type="transmembrane region" description="Helical" evidence="6">
    <location>
        <begin position="20"/>
        <end position="41"/>
    </location>
</feature>
<protein>
    <submittedName>
        <fullName evidence="7">Uncharacterized protein</fullName>
    </submittedName>
</protein>
<feature type="transmembrane region" description="Helical" evidence="6">
    <location>
        <begin position="126"/>
        <end position="146"/>
    </location>
</feature>
<organism evidence="7 8">
    <name type="scientific">Mesorhabditis spiculigera</name>
    <dbReference type="NCBI Taxonomy" id="96644"/>
    <lineage>
        <taxon>Eukaryota</taxon>
        <taxon>Metazoa</taxon>
        <taxon>Ecdysozoa</taxon>
        <taxon>Nematoda</taxon>
        <taxon>Chromadorea</taxon>
        <taxon>Rhabditida</taxon>
        <taxon>Rhabditina</taxon>
        <taxon>Rhabditomorpha</taxon>
        <taxon>Rhabditoidea</taxon>
        <taxon>Rhabditidae</taxon>
        <taxon>Mesorhabditinae</taxon>
        <taxon>Mesorhabditis</taxon>
    </lineage>
</organism>
<comment type="caution">
    <text evidence="7">The sequence shown here is derived from an EMBL/GenBank/DDBJ whole genome shotgun (WGS) entry which is preliminary data.</text>
</comment>
<evidence type="ECO:0000256" key="4">
    <source>
        <dbReference type="ARBA" id="ARBA00022989"/>
    </source>
</evidence>
<proteinExistence type="inferred from homology"/>
<keyword evidence="3 6" id="KW-0812">Transmembrane</keyword>
<dbReference type="AlphaFoldDB" id="A0AA36CIG6"/>
<dbReference type="EMBL" id="CATQJA010001783">
    <property type="protein sequence ID" value="CAJ0568650.1"/>
    <property type="molecule type" value="Genomic_DNA"/>
</dbReference>
<dbReference type="Pfam" id="PF03125">
    <property type="entry name" value="Sre"/>
    <property type="match status" value="1"/>
</dbReference>
<dbReference type="GO" id="GO:0007606">
    <property type="term" value="P:sensory perception of chemical stimulus"/>
    <property type="evidence" value="ECO:0007669"/>
    <property type="project" value="InterPro"/>
</dbReference>
<evidence type="ECO:0000256" key="6">
    <source>
        <dbReference type="SAM" id="Phobius"/>
    </source>
</evidence>
<sequence>MLLYAFYDTDLLYKNATYKTLTQCFVMGELMATTFLLTFGLALYGRMRRYSSALCYDSTHILGAFTIFSTIFIERSCAVYFIKDYEYVDRPLIEAYLHLQSFSMQSFSVMVYSFTGGYYDALTFKLNLPFMTLWLITVWFLFRNVYIENNRALNQLFETWMKTGGC</sequence>
<evidence type="ECO:0000313" key="7">
    <source>
        <dbReference type="EMBL" id="CAJ0568650.1"/>
    </source>
</evidence>
<keyword evidence="8" id="KW-1185">Reference proteome</keyword>
<evidence type="ECO:0000313" key="8">
    <source>
        <dbReference type="Proteomes" id="UP001177023"/>
    </source>
</evidence>
<accession>A0AA36CIG6</accession>
<keyword evidence="4 6" id="KW-1133">Transmembrane helix</keyword>
<reference evidence="7" key="1">
    <citation type="submission" date="2023-06" db="EMBL/GenBank/DDBJ databases">
        <authorList>
            <person name="Delattre M."/>
        </authorList>
    </citation>
    <scope>NUCLEOTIDE SEQUENCE</scope>
    <source>
        <strain evidence="7">AF72</strain>
    </source>
</reference>
<comment type="similarity">
    <text evidence="2">Belongs to the nematode receptor-like protein sre family.</text>
</comment>
<evidence type="ECO:0000256" key="3">
    <source>
        <dbReference type="ARBA" id="ARBA00022692"/>
    </source>
</evidence>
<dbReference type="Proteomes" id="UP001177023">
    <property type="component" value="Unassembled WGS sequence"/>
</dbReference>
<feature type="non-terminal residue" evidence="7">
    <location>
        <position position="166"/>
    </location>
</feature>
<evidence type="ECO:0000256" key="2">
    <source>
        <dbReference type="ARBA" id="ARBA00006803"/>
    </source>
</evidence>